<protein>
    <recommendedName>
        <fullName evidence="4">SH3 domain-containing protein</fullName>
    </recommendedName>
</protein>
<comment type="caution">
    <text evidence="2">The sequence shown here is derived from an EMBL/GenBank/DDBJ whole genome shotgun (WGS) entry which is preliminary data.</text>
</comment>
<feature type="transmembrane region" description="Helical" evidence="1">
    <location>
        <begin position="295"/>
        <end position="313"/>
    </location>
</feature>
<keyword evidence="1" id="KW-1133">Transmembrane helix</keyword>
<keyword evidence="1" id="KW-0812">Transmembrane</keyword>
<keyword evidence="1" id="KW-0472">Membrane</keyword>
<evidence type="ECO:0008006" key="4">
    <source>
        <dbReference type="Google" id="ProtNLM"/>
    </source>
</evidence>
<dbReference type="EMBL" id="NXIF01000092">
    <property type="protein sequence ID" value="PKI79647.1"/>
    <property type="molecule type" value="Genomic_DNA"/>
</dbReference>
<evidence type="ECO:0000313" key="2">
    <source>
        <dbReference type="EMBL" id="PKI79647.1"/>
    </source>
</evidence>
<sequence length="402" mass="47606">MKIILFILLIIQICFANVNFVKEEKSVFQEDIHKQLNTQIEDESFNQATGLDYLNEENVATLPTSKNLYLSYLEFPEHIYKNQRFEITIKALITTENFDKIETRFVDSKNMNVLNPEQAWMAVDNNSFENRYYFKAYEEDFIMPTFQVLLYKDEQLIDFAYLKPKEIMFSKLAKGDNSFSNVIAKELVLNTHKTKQYNNKELLTIIDIDAKYSNLEDFYLNEFSKDQGISSIEDEYPNQHLLYYVVAPIHKKRLTFTYFNTTTNSFKTISIPLELENELVSTQTDLNPSNSNFELYKKVALLALLLLFIILFIWKRKYIYLAIILILIIISIIYLMPNRQAVLKDKTMIYILPTNKSTIFYQLKMPRQVEVLNKKEEFIKIMFTNDNNKVIGWVKEDRFVKN</sequence>
<dbReference type="OrthoDB" id="5372311at2"/>
<dbReference type="Proteomes" id="UP000233248">
    <property type="component" value="Unassembled WGS sequence"/>
</dbReference>
<gene>
    <name evidence="2" type="ORF">CP960_13450</name>
</gene>
<dbReference type="KEGG" id="ahs:AHALO_0253"/>
<organism evidence="2 3">
    <name type="scientific">Malaciobacter halophilus</name>
    <dbReference type="NCBI Taxonomy" id="197482"/>
    <lineage>
        <taxon>Bacteria</taxon>
        <taxon>Pseudomonadati</taxon>
        <taxon>Campylobacterota</taxon>
        <taxon>Epsilonproteobacteria</taxon>
        <taxon>Campylobacterales</taxon>
        <taxon>Arcobacteraceae</taxon>
        <taxon>Malaciobacter</taxon>
    </lineage>
</organism>
<accession>A0A2N1IZC5</accession>
<proteinExistence type="predicted"/>
<name>A0A2N1IZC5_9BACT</name>
<reference evidence="2 3" key="1">
    <citation type="submission" date="2017-09" db="EMBL/GenBank/DDBJ databases">
        <title>Genomics of the genus Arcobacter.</title>
        <authorList>
            <person name="Perez-Cataluna A."/>
            <person name="Figueras M.J."/>
            <person name="Salas-Masso N."/>
        </authorList>
    </citation>
    <scope>NUCLEOTIDE SEQUENCE [LARGE SCALE GENOMIC DNA]</scope>
    <source>
        <strain evidence="2 3">DSM 18005</strain>
    </source>
</reference>
<feature type="transmembrane region" description="Helical" evidence="1">
    <location>
        <begin position="318"/>
        <end position="336"/>
    </location>
</feature>
<dbReference type="AlphaFoldDB" id="A0A2N1IZC5"/>
<dbReference type="RefSeq" id="WP_101185973.1">
    <property type="nucleotide sequence ID" value="NZ_CP031218.1"/>
</dbReference>
<keyword evidence="3" id="KW-1185">Reference proteome</keyword>
<evidence type="ECO:0000256" key="1">
    <source>
        <dbReference type="SAM" id="Phobius"/>
    </source>
</evidence>
<evidence type="ECO:0000313" key="3">
    <source>
        <dbReference type="Proteomes" id="UP000233248"/>
    </source>
</evidence>